<protein>
    <submittedName>
        <fullName evidence="8">Alcohol dehydrogenase</fullName>
    </submittedName>
</protein>
<dbReference type="PANTHER" id="PTHR43880">
    <property type="entry name" value="ALCOHOL DEHYDROGENASE"/>
    <property type="match status" value="1"/>
</dbReference>
<feature type="domain" description="Enoyl reductase (ER)" evidence="7">
    <location>
        <begin position="23"/>
        <end position="373"/>
    </location>
</feature>
<comment type="cofactor">
    <cofactor evidence="1 6">
        <name>Zn(2+)</name>
        <dbReference type="ChEBI" id="CHEBI:29105"/>
    </cofactor>
</comment>
<dbReference type="SUPFAM" id="SSF50129">
    <property type="entry name" value="GroES-like"/>
    <property type="match status" value="2"/>
</dbReference>
<dbReference type="GO" id="GO:0046294">
    <property type="term" value="P:formaldehyde catabolic process"/>
    <property type="evidence" value="ECO:0007669"/>
    <property type="project" value="TreeGrafter"/>
</dbReference>
<dbReference type="InterPro" id="IPR013149">
    <property type="entry name" value="ADH-like_C"/>
</dbReference>
<dbReference type="SMART" id="SM00829">
    <property type="entry name" value="PKS_ER"/>
    <property type="match status" value="1"/>
</dbReference>
<keyword evidence="4" id="KW-0560">Oxidoreductase</keyword>
<comment type="similarity">
    <text evidence="6">Belongs to the zinc-containing alcohol dehydrogenase family.</text>
</comment>
<dbReference type="InterPro" id="IPR020843">
    <property type="entry name" value="ER"/>
</dbReference>
<dbReference type="Pfam" id="PF08240">
    <property type="entry name" value="ADH_N"/>
    <property type="match status" value="1"/>
</dbReference>
<evidence type="ECO:0000256" key="5">
    <source>
        <dbReference type="ARBA" id="ARBA00023027"/>
    </source>
</evidence>
<dbReference type="EMBL" id="LUGM01000002">
    <property type="protein sequence ID" value="KYH13574.1"/>
    <property type="molecule type" value="Genomic_DNA"/>
</dbReference>
<keyword evidence="5" id="KW-0520">NAD</keyword>
<dbReference type="AlphaFoldDB" id="A0A151A2D1"/>
<dbReference type="Pfam" id="PF00107">
    <property type="entry name" value="ADH_zinc_N"/>
    <property type="match status" value="1"/>
</dbReference>
<dbReference type="InterPro" id="IPR002328">
    <property type="entry name" value="ADH_Zn_CS"/>
</dbReference>
<dbReference type="InterPro" id="IPR011032">
    <property type="entry name" value="GroES-like_sf"/>
</dbReference>
<dbReference type="FunFam" id="3.40.50.720:FF:000003">
    <property type="entry name" value="S-(hydroxymethyl)glutathione dehydrogenase"/>
    <property type="match status" value="1"/>
</dbReference>
<dbReference type="PANTHER" id="PTHR43880:SF12">
    <property type="entry name" value="ALCOHOL DEHYDROGENASE CLASS-3"/>
    <property type="match status" value="1"/>
</dbReference>
<evidence type="ECO:0000256" key="6">
    <source>
        <dbReference type="RuleBase" id="RU361277"/>
    </source>
</evidence>
<dbReference type="Gene3D" id="3.40.50.720">
    <property type="entry name" value="NAD(P)-binding Rossmann-like Domain"/>
    <property type="match status" value="1"/>
</dbReference>
<organism evidence="8 9">
    <name type="scientific">Staphylococcus kloosii</name>
    <dbReference type="NCBI Taxonomy" id="29384"/>
    <lineage>
        <taxon>Bacteria</taxon>
        <taxon>Bacillati</taxon>
        <taxon>Bacillota</taxon>
        <taxon>Bacilli</taxon>
        <taxon>Bacillales</taxon>
        <taxon>Staphylococcaceae</taxon>
        <taxon>Staphylococcus</taxon>
    </lineage>
</organism>
<dbReference type="CDD" id="cd08281">
    <property type="entry name" value="liver_ADH_like1"/>
    <property type="match status" value="1"/>
</dbReference>
<evidence type="ECO:0000256" key="2">
    <source>
        <dbReference type="ARBA" id="ARBA00022723"/>
    </source>
</evidence>
<dbReference type="InterPro" id="IPR036291">
    <property type="entry name" value="NAD(P)-bd_dom_sf"/>
</dbReference>
<proteinExistence type="inferred from homology"/>
<dbReference type="InterPro" id="IPR013154">
    <property type="entry name" value="ADH-like_N"/>
</dbReference>
<dbReference type="SUPFAM" id="SSF51735">
    <property type="entry name" value="NAD(P)-binding Rossmann-fold domains"/>
    <property type="match status" value="1"/>
</dbReference>
<reference evidence="8 9" key="1">
    <citation type="submission" date="2016-02" db="EMBL/GenBank/DDBJ databases">
        <title>Draft genome sequence of hydrocarbon degrading Staphylococcus saprophyticus Strain CNV2, isolated from crude-oil contaminated soil from Noonmati Oil Refinery, Guwahati, Assam, India.</title>
        <authorList>
            <person name="Mukherjee A."/>
            <person name="Chettri B."/>
            <person name="Langpoklakpam J."/>
            <person name="Singh A.K."/>
            <person name="Chattopadhyay D.J."/>
        </authorList>
    </citation>
    <scope>NUCLEOTIDE SEQUENCE [LARGE SCALE GENOMIC DNA]</scope>
    <source>
        <strain evidence="8 9">CNV2</strain>
    </source>
</reference>
<evidence type="ECO:0000313" key="8">
    <source>
        <dbReference type="EMBL" id="KYH13574.1"/>
    </source>
</evidence>
<dbReference type="GO" id="GO:0005829">
    <property type="term" value="C:cytosol"/>
    <property type="evidence" value="ECO:0007669"/>
    <property type="project" value="TreeGrafter"/>
</dbReference>
<dbReference type="RefSeq" id="WP_061853805.1">
    <property type="nucleotide sequence ID" value="NZ_LUGM01000002.1"/>
</dbReference>
<name>A0A151A2D1_9STAP</name>
<evidence type="ECO:0000256" key="4">
    <source>
        <dbReference type="ARBA" id="ARBA00023002"/>
    </source>
</evidence>
<dbReference type="GO" id="GO:0008270">
    <property type="term" value="F:zinc ion binding"/>
    <property type="evidence" value="ECO:0007669"/>
    <property type="project" value="InterPro"/>
</dbReference>
<dbReference type="Gene3D" id="3.90.180.10">
    <property type="entry name" value="Medium-chain alcohol dehydrogenases, catalytic domain"/>
    <property type="match status" value="1"/>
</dbReference>
<evidence type="ECO:0000256" key="1">
    <source>
        <dbReference type="ARBA" id="ARBA00001947"/>
    </source>
</evidence>
<evidence type="ECO:0000313" key="9">
    <source>
        <dbReference type="Proteomes" id="UP000075418"/>
    </source>
</evidence>
<evidence type="ECO:0000259" key="7">
    <source>
        <dbReference type="SMART" id="SM00829"/>
    </source>
</evidence>
<gene>
    <name evidence="8" type="ORF">A0131_01950</name>
</gene>
<dbReference type="GO" id="GO:0051903">
    <property type="term" value="F:S-(hydroxymethyl)glutathione dehydrogenase [NAD(P)+] activity"/>
    <property type="evidence" value="ECO:0007669"/>
    <property type="project" value="TreeGrafter"/>
</dbReference>
<dbReference type="Proteomes" id="UP000075418">
    <property type="component" value="Unassembled WGS sequence"/>
</dbReference>
<evidence type="ECO:0000256" key="3">
    <source>
        <dbReference type="ARBA" id="ARBA00022833"/>
    </source>
</evidence>
<keyword evidence="2 6" id="KW-0479">Metal-binding</keyword>
<accession>A0A151A2D1</accession>
<keyword evidence="3 6" id="KW-0862">Zinc</keyword>
<sequence length="377" mass="40062">MKTRAAVLHEMGATTPYSESKPLTIETLELTEPQENEVLIKIKATGLCHSDLSVINGSRPRPMPMVLGHEAAGEIIQIGDRVTDYEVGDHVVCTFIPSCGHCIPCKEGRPALCETGAASNATGEMIEGGYRLQSENDDVMHHLLGVAGFSDYAVVSTNSIVKVDKDIPFEKVAIFGCAVITGIGAVINTAQVRSGSTVAVIGLGGIGLNAIMGAKLAGASEIVALDINEDKFDLAKKLGATAVFNSSDDNIVEAVKDYVQGGVDFAFETAGVVPAMDVAYKITKRGGTTTSTGLPDPKHEFAFPQVTLAAEERTIKGSYVGSCVPDRDIPHFIKLYKQGRLPVDQILTDTLPLDDINEGFDRLARGEAARLVVTMDN</sequence>
<dbReference type="PROSITE" id="PS00059">
    <property type="entry name" value="ADH_ZINC"/>
    <property type="match status" value="1"/>
</dbReference>
<comment type="caution">
    <text evidence="8">The sequence shown here is derived from an EMBL/GenBank/DDBJ whole genome shotgun (WGS) entry which is preliminary data.</text>
</comment>